<accession>A0AAD6MHL7</accession>
<dbReference type="AlphaFoldDB" id="A0AAD6MHL7"/>
<dbReference type="Proteomes" id="UP001164929">
    <property type="component" value="Chromosome 9"/>
</dbReference>
<comment type="caution">
    <text evidence="2">The sequence shown here is derived from an EMBL/GenBank/DDBJ whole genome shotgun (WGS) entry which is preliminary data.</text>
</comment>
<keyword evidence="3" id="KW-1185">Reference proteome</keyword>
<keyword evidence="1" id="KW-0732">Signal</keyword>
<sequence>MEGKGIRASILLALVLVLMILCNARMAASDCFTPCVQNCKLQIDPGECIRGCEIKCGDGPDVNRQNQVDSGKGAAKLS</sequence>
<gene>
    <name evidence="2" type="ORF">NC653_023432</name>
</gene>
<protein>
    <submittedName>
        <fullName evidence="2">Uncharacterized protein</fullName>
    </submittedName>
</protein>
<evidence type="ECO:0000313" key="2">
    <source>
        <dbReference type="EMBL" id="KAJ6985482.1"/>
    </source>
</evidence>
<dbReference type="EMBL" id="JAQIZT010000009">
    <property type="protein sequence ID" value="KAJ6985482.1"/>
    <property type="molecule type" value="Genomic_DNA"/>
</dbReference>
<proteinExistence type="predicted"/>
<feature type="chain" id="PRO_5041986784" evidence="1">
    <location>
        <begin position="30"/>
        <end position="78"/>
    </location>
</feature>
<reference evidence="2" key="1">
    <citation type="journal article" date="2023" name="Mol. Ecol. Resour.">
        <title>Chromosome-level genome assembly of a triploid poplar Populus alba 'Berolinensis'.</title>
        <authorList>
            <person name="Chen S."/>
            <person name="Yu Y."/>
            <person name="Wang X."/>
            <person name="Wang S."/>
            <person name="Zhang T."/>
            <person name="Zhou Y."/>
            <person name="He R."/>
            <person name="Meng N."/>
            <person name="Wang Y."/>
            <person name="Liu W."/>
            <person name="Liu Z."/>
            <person name="Liu J."/>
            <person name="Guo Q."/>
            <person name="Huang H."/>
            <person name="Sederoff R.R."/>
            <person name="Wang G."/>
            <person name="Qu G."/>
            <person name="Chen S."/>
        </authorList>
    </citation>
    <scope>NUCLEOTIDE SEQUENCE</scope>
    <source>
        <strain evidence="2">SC-2020</strain>
    </source>
</reference>
<feature type="signal peptide" evidence="1">
    <location>
        <begin position="1"/>
        <end position="29"/>
    </location>
</feature>
<organism evidence="2 3">
    <name type="scientific">Populus alba x Populus x berolinensis</name>
    <dbReference type="NCBI Taxonomy" id="444605"/>
    <lineage>
        <taxon>Eukaryota</taxon>
        <taxon>Viridiplantae</taxon>
        <taxon>Streptophyta</taxon>
        <taxon>Embryophyta</taxon>
        <taxon>Tracheophyta</taxon>
        <taxon>Spermatophyta</taxon>
        <taxon>Magnoliopsida</taxon>
        <taxon>eudicotyledons</taxon>
        <taxon>Gunneridae</taxon>
        <taxon>Pentapetalae</taxon>
        <taxon>rosids</taxon>
        <taxon>fabids</taxon>
        <taxon>Malpighiales</taxon>
        <taxon>Salicaceae</taxon>
        <taxon>Saliceae</taxon>
        <taxon>Populus</taxon>
    </lineage>
</organism>
<evidence type="ECO:0000256" key="1">
    <source>
        <dbReference type="SAM" id="SignalP"/>
    </source>
</evidence>
<name>A0AAD6MHL7_9ROSI</name>
<evidence type="ECO:0000313" key="3">
    <source>
        <dbReference type="Proteomes" id="UP001164929"/>
    </source>
</evidence>